<dbReference type="InterPro" id="IPR007215">
    <property type="entry name" value="Sulphur_relay_TusB/DsrH"/>
</dbReference>
<protein>
    <submittedName>
        <fullName evidence="1">Sulfur relay protein TusB/DsrH</fullName>
    </submittedName>
</protein>
<dbReference type="OrthoDB" id="15103at2"/>
<dbReference type="EMBL" id="LT670846">
    <property type="protein sequence ID" value="SHK35598.1"/>
    <property type="molecule type" value="Genomic_DNA"/>
</dbReference>
<gene>
    <name evidence="1" type="ORF">SAMN05444391_0758</name>
</gene>
<dbReference type="STRING" id="381751.SAMN05444391_0758"/>
<dbReference type="GO" id="GO:0002143">
    <property type="term" value="P:tRNA wobble position uridine thiolation"/>
    <property type="evidence" value="ECO:0007669"/>
    <property type="project" value="InterPro"/>
</dbReference>
<dbReference type="Gene3D" id="3.40.1260.10">
    <property type="entry name" value="DsrEFH-like"/>
    <property type="match status" value="1"/>
</dbReference>
<dbReference type="InterPro" id="IPR027396">
    <property type="entry name" value="DsrEFH-like"/>
</dbReference>
<dbReference type="AlphaFoldDB" id="A0A1M6RTB6"/>
<reference evidence="1 2" key="1">
    <citation type="submission" date="2016-11" db="EMBL/GenBank/DDBJ databases">
        <authorList>
            <person name="Jaros S."/>
            <person name="Januszkiewicz K."/>
            <person name="Wedrychowicz H."/>
        </authorList>
    </citation>
    <scope>NUCLEOTIDE SEQUENCE [LARGE SCALE GENOMIC DNA]</scope>
    <source>
        <strain evidence="1 2">DSM 19557</strain>
    </source>
</reference>
<sequence>MVNTLWLVRKLGDFSSDLVQEDDVVVLIQDGVLKFPSKKNWYACKEDTLARGLKLPEDKLLTYSQIAELVVKAKKVVVW</sequence>
<name>A0A1M6RTB6_9AQUI</name>
<dbReference type="SUPFAM" id="SSF75169">
    <property type="entry name" value="DsrEFH-like"/>
    <property type="match status" value="1"/>
</dbReference>
<dbReference type="RefSeq" id="WP_079653900.1">
    <property type="nucleotide sequence ID" value="NZ_LT670846.1"/>
</dbReference>
<evidence type="ECO:0000313" key="1">
    <source>
        <dbReference type="EMBL" id="SHK35598.1"/>
    </source>
</evidence>
<accession>A0A1M6RTB6</accession>
<evidence type="ECO:0000313" key="2">
    <source>
        <dbReference type="Proteomes" id="UP000189810"/>
    </source>
</evidence>
<keyword evidence="2" id="KW-1185">Reference proteome</keyword>
<dbReference type="GO" id="GO:0005737">
    <property type="term" value="C:cytoplasm"/>
    <property type="evidence" value="ECO:0007669"/>
    <property type="project" value="InterPro"/>
</dbReference>
<dbReference type="Proteomes" id="UP000189810">
    <property type="component" value="Chromosome I"/>
</dbReference>
<proteinExistence type="predicted"/>
<dbReference type="Pfam" id="PF04077">
    <property type="entry name" value="DsrH"/>
    <property type="match status" value="1"/>
</dbReference>
<organism evidence="1 2">
    <name type="scientific">Thermocrinis minervae</name>
    <dbReference type="NCBI Taxonomy" id="381751"/>
    <lineage>
        <taxon>Bacteria</taxon>
        <taxon>Pseudomonadati</taxon>
        <taxon>Aquificota</taxon>
        <taxon>Aquificia</taxon>
        <taxon>Aquificales</taxon>
        <taxon>Aquificaceae</taxon>
        <taxon>Thermocrinis</taxon>
    </lineage>
</organism>